<feature type="domain" description="D-isomer specific 2-hydroxyacid dehydrogenase NAD-binding" evidence="6">
    <location>
        <begin position="105"/>
        <end position="276"/>
    </location>
</feature>
<evidence type="ECO:0000256" key="4">
    <source>
        <dbReference type="RuleBase" id="RU003719"/>
    </source>
</evidence>
<dbReference type="Gene3D" id="3.40.50.720">
    <property type="entry name" value="NAD(P)-binding Rossmann-like Domain"/>
    <property type="match status" value="2"/>
</dbReference>
<dbReference type="Pfam" id="PF00389">
    <property type="entry name" value="2-Hacid_dh"/>
    <property type="match status" value="1"/>
</dbReference>
<dbReference type="InterPro" id="IPR050223">
    <property type="entry name" value="D-isomer_2-hydroxyacid_DH"/>
</dbReference>
<dbReference type="InterPro" id="IPR036291">
    <property type="entry name" value="NAD(P)-bd_dom_sf"/>
</dbReference>
<accession>A0A0E3ZL39</accession>
<dbReference type="PATRIC" id="fig|576611.7.peg.1634"/>
<dbReference type="KEGG" id="pdq:CL55_00016090"/>
<keyword evidence="2 4" id="KW-0560">Oxidoreductase</keyword>
<dbReference type="GO" id="GO:0030267">
    <property type="term" value="F:glyoxylate reductase (NADPH) activity"/>
    <property type="evidence" value="ECO:0007669"/>
    <property type="project" value="TreeGrafter"/>
</dbReference>
<dbReference type="PANTHER" id="PTHR10996">
    <property type="entry name" value="2-HYDROXYACID DEHYDROGENASE-RELATED"/>
    <property type="match status" value="1"/>
</dbReference>
<dbReference type="Proteomes" id="UP000061135">
    <property type="component" value="Chromosome"/>
</dbReference>
<sequence length="309" mass="33312">MIPVNSVLQVGQFPEVMQAVIDQRITPVRLLDPNSPIPAGSFTSILIRSNTKLPVALLEQLPQVRMVATCGVGYDNLPLAYLKTHAIAASNTPGVLNDAVCELAIGMLFGLLRRIPQAHTFVQSAAWKNGLFTVTTTLAGKRVGIAGMGRIGQDLAKRLEPFKVKLAYTGPTQKDLPYDFYPDITALAQVSDVLFLTCPASPETDKMINAIVLDALGPQGYLINIARGSVVDEAALLVALQQKRIAGAALDVFENEPNPNGGFLNIDNVLLTPHIGSATSETRQLMTNLAINNLEAFYNQQPLLTEVQN</sequence>
<dbReference type="EMBL" id="CP007501">
    <property type="protein sequence ID" value="AKD25942.1"/>
    <property type="molecule type" value="Genomic_DNA"/>
</dbReference>
<protein>
    <submittedName>
        <fullName evidence="7">Lactate dehydrogenase and related dehydrogenase</fullName>
    </submittedName>
</protein>
<keyword evidence="1" id="KW-0521">NADP</keyword>
<dbReference type="OrthoDB" id="9805416at2"/>
<dbReference type="CDD" id="cd12156">
    <property type="entry name" value="HPPR"/>
    <property type="match status" value="1"/>
</dbReference>
<organism evidence="7 8">
    <name type="scientific">Polynucleobacter duraquae</name>
    <dbReference type="NCBI Taxonomy" id="1835254"/>
    <lineage>
        <taxon>Bacteria</taxon>
        <taxon>Pseudomonadati</taxon>
        <taxon>Pseudomonadota</taxon>
        <taxon>Betaproteobacteria</taxon>
        <taxon>Burkholderiales</taxon>
        <taxon>Burkholderiaceae</taxon>
        <taxon>Polynucleobacter</taxon>
    </lineage>
</organism>
<proteinExistence type="inferred from homology"/>
<gene>
    <name evidence="7" type="ORF">CL55_00016090</name>
</gene>
<evidence type="ECO:0000259" key="6">
    <source>
        <dbReference type="Pfam" id="PF02826"/>
    </source>
</evidence>
<dbReference type="GO" id="GO:0005829">
    <property type="term" value="C:cytosol"/>
    <property type="evidence" value="ECO:0007669"/>
    <property type="project" value="TreeGrafter"/>
</dbReference>
<evidence type="ECO:0000259" key="5">
    <source>
        <dbReference type="Pfam" id="PF00389"/>
    </source>
</evidence>
<dbReference type="STRING" id="1835254.CL55_00016090"/>
<dbReference type="GO" id="GO:0051287">
    <property type="term" value="F:NAD binding"/>
    <property type="evidence" value="ECO:0007669"/>
    <property type="project" value="InterPro"/>
</dbReference>
<evidence type="ECO:0000256" key="3">
    <source>
        <dbReference type="ARBA" id="ARBA00023027"/>
    </source>
</evidence>
<dbReference type="FunFam" id="3.40.50.720:FF:000213">
    <property type="entry name" value="Putative 2-hydroxyacid dehydrogenase"/>
    <property type="match status" value="1"/>
</dbReference>
<feature type="domain" description="D-isomer specific 2-hydroxyacid dehydrogenase catalytic" evidence="5">
    <location>
        <begin position="42"/>
        <end position="307"/>
    </location>
</feature>
<dbReference type="SUPFAM" id="SSF51735">
    <property type="entry name" value="NAD(P)-binding Rossmann-fold domains"/>
    <property type="match status" value="1"/>
</dbReference>
<dbReference type="HOGENOM" id="CLU_019796_1_2_4"/>
<dbReference type="PANTHER" id="PTHR10996:SF178">
    <property type="entry name" value="2-HYDROXYACID DEHYDROGENASE YGL185C-RELATED"/>
    <property type="match status" value="1"/>
</dbReference>
<evidence type="ECO:0000256" key="1">
    <source>
        <dbReference type="ARBA" id="ARBA00022857"/>
    </source>
</evidence>
<reference evidence="7 8" key="1">
    <citation type="submission" date="2014-03" db="EMBL/GenBank/DDBJ databases">
        <title>Genome of Polynucleobacter strain MWH-MoK4.</title>
        <authorList>
            <person name="Hahn M.W."/>
        </authorList>
    </citation>
    <scope>NUCLEOTIDE SEQUENCE [LARGE SCALE GENOMIC DNA]</scope>
    <source>
        <strain evidence="7 8">MWH-MoK4</strain>
    </source>
</reference>
<keyword evidence="3" id="KW-0520">NAD</keyword>
<dbReference type="InterPro" id="IPR006139">
    <property type="entry name" value="D-isomer_2_OHA_DH_cat_dom"/>
</dbReference>
<name>A0A0E3ZL39_9BURK</name>
<keyword evidence="8" id="KW-1185">Reference proteome</keyword>
<dbReference type="RefSeq" id="WP_046330634.1">
    <property type="nucleotide sequence ID" value="NZ_CP007501.1"/>
</dbReference>
<evidence type="ECO:0000313" key="8">
    <source>
        <dbReference type="Proteomes" id="UP000061135"/>
    </source>
</evidence>
<dbReference type="GO" id="GO:0016618">
    <property type="term" value="F:hydroxypyruvate reductase [NAD(P)H] activity"/>
    <property type="evidence" value="ECO:0007669"/>
    <property type="project" value="TreeGrafter"/>
</dbReference>
<dbReference type="SUPFAM" id="SSF52283">
    <property type="entry name" value="Formate/glycerate dehydrogenase catalytic domain-like"/>
    <property type="match status" value="1"/>
</dbReference>
<dbReference type="AlphaFoldDB" id="A0A0E3ZL39"/>
<dbReference type="InterPro" id="IPR006140">
    <property type="entry name" value="D-isomer_DH_NAD-bd"/>
</dbReference>
<comment type="similarity">
    <text evidence="4">Belongs to the D-isomer specific 2-hydroxyacid dehydrogenase family.</text>
</comment>
<evidence type="ECO:0000256" key="2">
    <source>
        <dbReference type="ARBA" id="ARBA00023002"/>
    </source>
</evidence>
<evidence type="ECO:0000313" key="7">
    <source>
        <dbReference type="EMBL" id="AKD25942.1"/>
    </source>
</evidence>
<dbReference type="Pfam" id="PF02826">
    <property type="entry name" value="2-Hacid_dh_C"/>
    <property type="match status" value="1"/>
</dbReference>